<dbReference type="InterPro" id="IPR011856">
    <property type="entry name" value="tRNA_endonuc-like_dom_sf"/>
</dbReference>
<gene>
    <name evidence="5" type="ORF">MM415B02084_0019</name>
</gene>
<keyword evidence="3" id="KW-0378">Hydrolase</keyword>
<dbReference type="EMBL" id="MT142633">
    <property type="protein sequence ID" value="QJA86416.1"/>
    <property type="molecule type" value="Genomic_DNA"/>
</dbReference>
<dbReference type="GO" id="GO:0003676">
    <property type="term" value="F:nucleic acid binding"/>
    <property type="evidence" value="ECO:0007669"/>
    <property type="project" value="InterPro"/>
</dbReference>
<evidence type="ECO:0000256" key="2">
    <source>
        <dbReference type="ARBA" id="ARBA00022722"/>
    </source>
</evidence>
<dbReference type="AlphaFoldDB" id="A0A6M3KWC1"/>
<name>A0A6M3KWC1_9ZZZZ</name>
<evidence type="ECO:0000259" key="4">
    <source>
        <dbReference type="Pfam" id="PF08774"/>
    </source>
</evidence>
<protein>
    <submittedName>
        <fullName evidence="5">Putative VRR-NUC domain-containing protein</fullName>
    </submittedName>
</protein>
<sequence>MRGEAVNEAEFTTLVIEMAKTFGWLVHHQRPGRMADGRWRSSIQGHKGFPDLVLVHPQKYKLYFVELKSEMGKLSTEQEYWRDAICVSLPYRWAIWRPSDLDEIEEVLRNG</sequence>
<reference evidence="5" key="1">
    <citation type="submission" date="2020-03" db="EMBL/GenBank/DDBJ databases">
        <title>The deep terrestrial virosphere.</title>
        <authorList>
            <person name="Holmfeldt K."/>
            <person name="Nilsson E."/>
            <person name="Simone D."/>
            <person name="Lopez-Fernandez M."/>
            <person name="Wu X."/>
            <person name="de Brujin I."/>
            <person name="Lundin D."/>
            <person name="Andersson A."/>
            <person name="Bertilsson S."/>
            <person name="Dopson M."/>
        </authorList>
    </citation>
    <scope>NUCLEOTIDE SEQUENCE</scope>
    <source>
        <strain evidence="5">MM415B02084</strain>
    </source>
</reference>
<comment type="cofactor">
    <cofactor evidence="1">
        <name>Mg(2+)</name>
        <dbReference type="ChEBI" id="CHEBI:18420"/>
    </cofactor>
</comment>
<dbReference type="Gene3D" id="3.40.1350.10">
    <property type="match status" value="1"/>
</dbReference>
<organism evidence="5">
    <name type="scientific">viral metagenome</name>
    <dbReference type="NCBI Taxonomy" id="1070528"/>
    <lineage>
        <taxon>unclassified sequences</taxon>
        <taxon>metagenomes</taxon>
        <taxon>organismal metagenomes</taxon>
    </lineage>
</organism>
<evidence type="ECO:0000256" key="3">
    <source>
        <dbReference type="ARBA" id="ARBA00022801"/>
    </source>
</evidence>
<dbReference type="Pfam" id="PF08774">
    <property type="entry name" value="VRR_NUC"/>
    <property type="match status" value="1"/>
</dbReference>
<dbReference type="InterPro" id="IPR014883">
    <property type="entry name" value="VRR_NUC"/>
</dbReference>
<evidence type="ECO:0000313" key="5">
    <source>
        <dbReference type="EMBL" id="QJA86416.1"/>
    </source>
</evidence>
<dbReference type="GO" id="GO:0016788">
    <property type="term" value="F:hydrolase activity, acting on ester bonds"/>
    <property type="evidence" value="ECO:0007669"/>
    <property type="project" value="InterPro"/>
</dbReference>
<proteinExistence type="predicted"/>
<dbReference type="GO" id="GO:0004518">
    <property type="term" value="F:nuclease activity"/>
    <property type="evidence" value="ECO:0007669"/>
    <property type="project" value="UniProtKB-KW"/>
</dbReference>
<evidence type="ECO:0000256" key="1">
    <source>
        <dbReference type="ARBA" id="ARBA00001946"/>
    </source>
</evidence>
<keyword evidence="2" id="KW-0540">Nuclease</keyword>
<accession>A0A6M3KWC1</accession>
<feature type="domain" description="VRR-NUC" evidence="4">
    <location>
        <begin position="44"/>
        <end position="86"/>
    </location>
</feature>